<organism evidence="2 3">
    <name type="scientific">Anthurium mosaic-associated virus</name>
    <dbReference type="NCBI Taxonomy" id="664255"/>
    <lineage>
        <taxon>Viruses</taxon>
        <taxon>Riboviria</taxon>
        <taxon>Orthornavirae</taxon>
        <taxon>Duplornaviricota</taxon>
        <taxon>Chrymotiviricetes</taxon>
        <taxon>Ghabrivirales</taxon>
        <taxon>Alphatotivirineae</taxon>
        <taxon>Chrysoviridae</taxon>
        <taxon>Alphachrysovirus</taxon>
        <taxon>Alphachrysovirus anthurii</taxon>
    </lineage>
</organism>
<name>D9U546_9VIRU</name>
<protein>
    <submittedName>
        <fullName evidence="2">p98</fullName>
    </submittedName>
</protein>
<dbReference type="Proteomes" id="UP000297152">
    <property type="component" value="Genome"/>
</dbReference>
<dbReference type="RefSeq" id="YP_009667026.1">
    <property type="nucleotide sequence ID" value="NC_043678.1"/>
</dbReference>
<feature type="compositionally biased region" description="Basic and acidic residues" evidence="1">
    <location>
        <begin position="610"/>
        <end position="645"/>
    </location>
</feature>
<evidence type="ECO:0000313" key="2">
    <source>
        <dbReference type="EMBL" id="ACU11566.1"/>
    </source>
</evidence>
<dbReference type="EMBL" id="FJ899677">
    <property type="protein sequence ID" value="ACU11566.1"/>
    <property type="molecule type" value="Genomic_RNA"/>
</dbReference>
<proteinExistence type="predicted"/>
<evidence type="ECO:0000256" key="1">
    <source>
        <dbReference type="SAM" id="MobiDB-lite"/>
    </source>
</evidence>
<evidence type="ECO:0000313" key="3">
    <source>
        <dbReference type="Proteomes" id="UP000297152"/>
    </source>
</evidence>
<dbReference type="GeneID" id="40527388"/>
<sequence>MSGGIVTMSAEERDDGNKIENHMRTIERVIKTSLKMGGKEWNGVEYDGMLFSPKERVIIGTHKGPMLGKFKNGCPEIEVRHEIKKISGSGKGSLVGKKEMKLEWFVDGDFTLYVDPVNGRGEQETVGWTDLGVDFSKAGSITSSLIEWLPNMGMSETDPVTMSGLLDAISGKENYTMLFVKGVLILRTLGVGYSVEGSKFQCSKNLPKYIPGDKRTKVGQMGENSCIIDIDYLSDVEMLVSMLSSLEYPSVNCKVEDKTCVYGCISVPECDVRYVGSPGRKINKKLPTPERWWKALLSLACKLGATENLIRAFRVTRGWGSWSNGLMKMGLKEYSITIDCPETRGCRSVLTDSNLSRLDMVNKPTNLACSLGELICDWASGMEMINMLFHVADEFGLANKELNRNVTNTVGCSVGDSLLREAGFYDYGGGNKYYSKVMEHLDTRTEILGNADIKMLFQKLSSDMMKCADPKAKEEREKLRDLKNLCFSAYYGRIWNENCTKAIGKEGNITSTSWGATTWNKSEVYNLRLWMDVYGLSEEIMIFCGYNAIQKIGLEMVSHRTMAKIEGGYGVYEEVYRETNWKEEYEPRVGSETIEKERLDFLRTYLGMENESKEQKERAQREREERMEKEERQKSGESKKEKTKADAGVNPEKGKDNKDEDDMDATLKLNRGGRKARKPPKISFMRNIAESFGFKGIDTFIREVTAEGTKLKVKHVVGDGLCVAHALCEGLREQGHNLTGNELVEYLRREQEKKDWFEIEPAALFIANLGYGVVIYDKRINEAYGIGTKGVEHDKIIGITYDGIHCDALTRSAVADELVPMGKLKSESSMGDVRVLLEELFINQRGGRAGWKMRWWMRKYRSM</sequence>
<feature type="region of interest" description="Disordered" evidence="1">
    <location>
        <begin position="610"/>
        <end position="665"/>
    </location>
</feature>
<keyword evidence="3" id="KW-1185">Reference proteome</keyword>
<reference evidence="2 3" key="1">
    <citation type="submission" date="2009-04" db="EMBL/GenBank/DDBJ databases">
        <title>Characterization of mycovirus-like dsRNAs associated with a virus-like disease of Anthurium sp.</title>
        <authorList>
            <person name="Melzer M.J."/>
            <person name="Sether D.M."/>
            <person name="Borth W.B."/>
            <person name="Bushe B."/>
            <person name="Nelson S.C."/>
            <person name="Shintaku M."/>
            <person name="Sewake K.T."/>
            <person name="Hu J.S."/>
        </authorList>
    </citation>
    <scope>NUCLEOTIDE SEQUENCE [LARGE SCALE GENOMIC DNA]</scope>
    <source>
        <strain evidence="2 3">PHA</strain>
    </source>
</reference>
<accession>D9U546</accession>
<dbReference type="KEGG" id="vg:40527388"/>